<sequence>MSARSVRKFFAKFGKSLLICAVILAGVVGIWDLLVNSSPLGAMDQAASSYFHQSQEKAAVAFVAARSLNAALSVLKSFELNLVFVGVNPLQIVEPIDDLSKDFSQVMVYAISALFVQDLAHKISMDFALKIGVPMLGAIWLLTVWTPASMIGARQRLSTLSRSLLMLIVFFRFLVPFTGWLGSEISEKFLSRDLEASLQSVQIANESLDSQAKYSCVSDMNCGSAISPDSAQEDGGLMEWFQKTASTVKDGVKSAVPDSVRNVPDVAKIKSMISDTADHVVNIIKIFIVQTTIIPIGLAAVFYMCVRSLVGRNRMSAELEAMSKELRVIKNSIASGR</sequence>
<evidence type="ECO:0000313" key="2">
    <source>
        <dbReference type="EMBL" id="MBP2296348.1"/>
    </source>
</evidence>
<evidence type="ECO:0000256" key="1">
    <source>
        <dbReference type="SAM" id="Phobius"/>
    </source>
</evidence>
<dbReference type="Proteomes" id="UP000781958">
    <property type="component" value="Unassembled WGS sequence"/>
</dbReference>
<keyword evidence="1" id="KW-1133">Transmembrane helix</keyword>
<reference evidence="2 3" key="1">
    <citation type="submission" date="2021-03" db="EMBL/GenBank/DDBJ databases">
        <title>Genomic Encyclopedia of Type Strains, Phase III (KMG-III): the genomes of soil and plant-associated and newly described type strains.</title>
        <authorList>
            <person name="Whitman W."/>
        </authorList>
    </citation>
    <scope>NUCLEOTIDE SEQUENCE [LARGE SCALE GENOMIC DNA]</scope>
    <source>
        <strain evidence="2 3">IMMIB AFH-6</strain>
    </source>
</reference>
<evidence type="ECO:0000313" key="3">
    <source>
        <dbReference type="Proteomes" id="UP000781958"/>
    </source>
</evidence>
<dbReference type="EMBL" id="JAGINP010000030">
    <property type="protein sequence ID" value="MBP2296348.1"/>
    <property type="molecule type" value="Genomic_DNA"/>
</dbReference>
<feature type="transmembrane region" description="Helical" evidence="1">
    <location>
        <begin position="164"/>
        <end position="182"/>
    </location>
</feature>
<feature type="transmembrane region" description="Helical" evidence="1">
    <location>
        <begin position="131"/>
        <end position="152"/>
    </location>
</feature>
<feature type="transmembrane region" description="Helical" evidence="1">
    <location>
        <begin position="12"/>
        <end position="31"/>
    </location>
</feature>
<name>A0ABS4SWA3_9PROT</name>
<evidence type="ECO:0008006" key="4">
    <source>
        <dbReference type="Google" id="ProtNLM"/>
    </source>
</evidence>
<keyword evidence="1" id="KW-0472">Membrane</keyword>
<accession>A0ABS4SWA3</accession>
<gene>
    <name evidence="2" type="ORF">J2851_006164</name>
</gene>
<proteinExistence type="predicted"/>
<keyword evidence="1" id="KW-0812">Transmembrane</keyword>
<dbReference type="RefSeq" id="WP_209771395.1">
    <property type="nucleotide sequence ID" value="NZ_JAGINP010000030.1"/>
</dbReference>
<comment type="caution">
    <text evidence="2">The sequence shown here is derived from an EMBL/GenBank/DDBJ whole genome shotgun (WGS) entry which is preliminary data.</text>
</comment>
<protein>
    <recommendedName>
        <fullName evidence="4">TrbL/VirB6 plasmid conjugal transfer protein</fullName>
    </recommendedName>
</protein>
<keyword evidence="3" id="KW-1185">Reference proteome</keyword>
<organism evidence="2 3">
    <name type="scientific">Azospirillum rugosum</name>
    <dbReference type="NCBI Taxonomy" id="416170"/>
    <lineage>
        <taxon>Bacteria</taxon>
        <taxon>Pseudomonadati</taxon>
        <taxon>Pseudomonadota</taxon>
        <taxon>Alphaproteobacteria</taxon>
        <taxon>Rhodospirillales</taxon>
        <taxon>Azospirillaceae</taxon>
        <taxon>Azospirillum</taxon>
    </lineage>
</organism>
<feature type="transmembrane region" description="Helical" evidence="1">
    <location>
        <begin position="283"/>
        <end position="306"/>
    </location>
</feature>